<dbReference type="SUPFAM" id="SSF50630">
    <property type="entry name" value="Acid proteases"/>
    <property type="match status" value="1"/>
</dbReference>
<feature type="non-terminal residue" evidence="1">
    <location>
        <position position="1"/>
    </location>
</feature>
<accession>A0A1B6KC97</accession>
<organism evidence="1">
    <name type="scientific">Graphocephala atropunctata</name>
    <dbReference type="NCBI Taxonomy" id="36148"/>
    <lineage>
        <taxon>Eukaryota</taxon>
        <taxon>Metazoa</taxon>
        <taxon>Ecdysozoa</taxon>
        <taxon>Arthropoda</taxon>
        <taxon>Hexapoda</taxon>
        <taxon>Insecta</taxon>
        <taxon>Pterygota</taxon>
        <taxon>Neoptera</taxon>
        <taxon>Paraneoptera</taxon>
        <taxon>Hemiptera</taxon>
        <taxon>Auchenorrhyncha</taxon>
        <taxon>Membracoidea</taxon>
        <taxon>Cicadellidae</taxon>
        <taxon>Cicadellinae</taxon>
        <taxon>Cicadellini</taxon>
        <taxon>Graphocephala</taxon>
    </lineage>
</organism>
<dbReference type="GO" id="GO:0004190">
    <property type="term" value="F:aspartic-type endopeptidase activity"/>
    <property type="evidence" value="ECO:0007669"/>
    <property type="project" value="InterPro"/>
</dbReference>
<gene>
    <name evidence="1" type="ORF">g.49604</name>
</gene>
<proteinExistence type="predicted"/>
<evidence type="ECO:0000313" key="1">
    <source>
        <dbReference type="EMBL" id="JAT09070.1"/>
    </source>
</evidence>
<dbReference type="EMBL" id="GEBQ01030907">
    <property type="protein sequence ID" value="JAT09070.1"/>
    <property type="molecule type" value="Transcribed_RNA"/>
</dbReference>
<dbReference type="GO" id="GO:0006508">
    <property type="term" value="P:proteolysis"/>
    <property type="evidence" value="ECO:0007669"/>
    <property type="project" value="InterPro"/>
</dbReference>
<dbReference type="PROSITE" id="PS00141">
    <property type="entry name" value="ASP_PROTEASE"/>
    <property type="match status" value="1"/>
</dbReference>
<dbReference type="InterPro" id="IPR001969">
    <property type="entry name" value="Aspartic_peptidase_AS"/>
</dbReference>
<name>A0A1B6KC97_9HEMI</name>
<dbReference type="Gene3D" id="2.40.70.10">
    <property type="entry name" value="Acid Proteases"/>
    <property type="match status" value="1"/>
</dbReference>
<protein>
    <recommendedName>
        <fullName evidence="2">Peptidase A2 domain-containing protein</fullName>
    </recommendedName>
</protein>
<dbReference type="CDD" id="cd00303">
    <property type="entry name" value="retropepsin_like"/>
    <property type="match status" value="1"/>
</dbReference>
<reference evidence="1" key="1">
    <citation type="submission" date="2015-11" db="EMBL/GenBank/DDBJ databases">
        <title>De novo transcriptome assembly of four potential Pierce s Disease insect vectors from Arizona vineyards.</title>
        <authorList>
            <person name="Tassone E.E."/>
        </authorList>
    </citation>
    <scope>NUCLEOTIDE SEQUENCE</scope>
</reference>
<evidence type="ECO:0008006" key="2">
    <source>
        <dbReference type="Google" id="ProtNLM"/>
    </source>
</evidence>
<sequence length="114" mass="12803">QKSAYFNHMWQKRQFENHSTLPSVLVNLGNKLNVKFLLDTGSSLSLIGEKLFKCLVEMKLVSKLRETSVQCVSAGNQRMNVLGLIDLKIKIDNLSWKVCLIVIKDLSQNGILGA</sequence>
<dbReference type="InterPro" id="IPR021109">
    <property type="entry name" value="Peptidase_aspartic_dom_sf"/>
</dbReference>
<dbReference type="Pfam" id="PF13650">
    <property type="entry name" value="Asp_protease_2"/>
    <property type="match status" value="1"/>
</dbReference>
<feature type="non-terminal residue" evidence="1">
    <location>
        <position position="114"/>
    </location>
</feature>
<dbReference type="AlphaFoldDB" id="A0A1B6KC97"/>